<dbReference type="EMBL" id="FLUP01000001">
    <property type="protein sequence ID" value="SBW02142.1"/>
    <property type="molecule type" value="Genomic_DNA"/>
</dbReference>
<evidence type="ECO:0000313" key="1">
    <source>
        <dbReference type="EMBL" id="SBW02142.1"/>
    </source>
</evidence>
<dbReference type="AlphaFoldDB" id="A0A212JRU0"/>
<gene>
    <name evidence="1" type="ORF">KM92DES2_11612</name>
</gene>
<name>A0A212JRU0_9BACT</name>
<accession>A0A212JRU0</accession>
<reference evidence="1" key="1">
    <citation type="submission" date="2016-04" db="EMBL/GenBank/DDBJ databases">
        <authorList>
            <person name="Evans L.H."/>
            <person name="Alamgir A."/>
            <person name="Owens N."/>
            <person name="Weber N.D."/>
            <person name="Virtaneva K."/>
            <person name="Barbian K."/>
            <person name="Babar A."/>
            <person name="Rosenke K."/>
        </authorList>
    </citation>
    <scope>NUCLEOTIDE SEQUENCE</scope>
    <source>
        <strain evidence="1">92-2</strain>
    </source>
</reference>
<sequence>MSTNDFQAWLDDNVDPDEYGQVDSLYQAVSARQGYDDGFWEISFKNDQMFIRSNGGDWLRLGSENAISCFLGMMDDQFGNGMGVEAWAAAEAAIDNDKS</sequence>
<dbReference type="RefSeq" id="WP_227118139.1">
    <property type="nucleotide sequence ID" value="NZ_LT598928.1"/>
</dbReference>
<protein>
    <submittedName>
        <fullName evidence="1">Uncharacterized protein</fullName>
    </submittedName>
</protein>
<organism evidence="1">
    <name type="scientific">uncultured Desulfovibrio sp</name>
    <dbReference type="NCBI Taxonomy" id="167968"/>
    <lineage>
        <taxon>Bacteria</taxon>
        <taxon>Pseudomonadati</taxon>
        <taxon>Thermodesulfobacteriota</taxon>
        <taxon>Desulfovibrionia</taxon>
        <taxon>Desulfovibrionales</taxon>
        <taxon>Desulfovibrionaceae</taxon>
        <taxon>Desulfovibrio</taxon>
        <taxon>environmental samples</taxon>
    </lineage>
</organism>
<proteinExistence type="predicted"/>